<dbReference type="Pfam" id="PF20519">
    <property type="entry name" value="Polycystin_dom"/>
    <property type="match status" value="1"/>
</dbReference>
<evidence type="ECO:0000256" key="4">
    <source>
        <dbReference type="ARBA" id="ARBA00022475"/>
    </source>
</evidence>
<dbReference type="GO" id="GO:0005509">
    <property type="term" value="F:calcium ion binding"/>
    <property type="evidence" value="ECO:0007669"/>
    <property type="project" value="InterPro"/>
</dbReference>
<evidence type="ECO:0000256" key="10">
    <source>
        <dbReference type="ARBA" id="ARBA00023157"/>
    </source>
</evidence>
<dbReference type="InterPro" id="IPR027359">
    <property type="entry name" value="Volt_channel_dom_sf"/>
</dbReference>
<evidence type="ECO:0000259" key="16">
    <source>
        <dbReference type="Pfam" id="PF08016"/>
    </source>
</evidence>
<gene>
    <name evidence="18" type="ORF">TRIADDRAFT_28988</name>
</gene>
<keyword evidence="10" id="KW-1015">Disulfide bond</keyword>
<dbReference type="FunCoup" id="B3S5C8">
    <property type="interactions" value="718"/>
</dbReference>
<evidence type="ECO:0000256" key="8">
    <source>
        <dbReference type="ARBA" id="ARBA00023065"/>
    </source>
</evidence>
<dbReference type="PRINTS" id="PR01433">
    <property type="entry name" value="POLYCYSTIN2"/>
</dbReference>
<dbReference type="eggNOG" id="KOG3599">
    <property type="taxonomic scope" value="Eukaryota"/>
</dbReference>
<keyword evidence="6 15" id="KW-1133">Transmembrane helix</keyword>
<dbReference type="Proteomes" id="UP000009022">
    <property type="component" value="Unassembled WGS sequence"/>
</dbReference>
<evidence type="ECO:0000313" key="19">
    <source>
        <dbReference type="Proteomes" id="UP000009022"/>
    </source>
</evidence>
<dbReference type="InterPro" id="IPR013122">
    <property type="entry name" value="PKD1_2_channel"/>
</dbReference>
<keyword evidence="11" id="KW-0325">Glycoprotein</keyword>
<keyword evidence="12" id="KW-0966">Cell projection</keyword>
<dbReference type="HOGENOM" id="CLU_012097_1_2_1"/>
<dbReference type="Pfam" id="PF08016">
    <property type="entry name" value="PKD_channel"/>
    <property type="match status" value="1"/>
</dbReference>
<evidence type="ECO:0000256" key="7">
    <source>
        <dbReference type="ARBA" id="ARBA00023054"/>
    </source>
</evidence>
<dbReference type="Gene3D" id="1.10.287.70">
    <property type="match status" value="1"/>
</dbReference>
<evidence type="ECO:0000313" key="18">
    <source>
        <dbReference type="EMBL" id="EDV22240.1"/>
    </source>
</evidence>
<dbReference type="InterPro" id="IPR003915">
    <property type="entry name" value="PKD_2"/>
</dbReference>
<dbReference type="AlphaFoldDB" id="B3S5C8"/>
<dbReference type="GO" id="GO:0005262">
    <property type="term" value="F:calcium channel activity"/>
    <property type="evidence" value="ECO:0000318"/>
    <property type="project" value="GO_Central"/>
</dbReference>
<protein>
    <submittedName>
        <fullName evidence="18">Uncharacterized protein</fullName>
    </submittedName>
</protein>
<dbReference type="GO" id="GO:0050982">
    <property type="term" value="P:detection of mechanical stimulus"/>
    <property type="evidence" value="ECO:0000318"/>
    <property type="project" value="GO_Central"/>
</dbReference>
<evidence type="ECO:0000259" key="17">
    <source>
        <dbReference type="Pfam" id="PF20519"/>
    </source>
</evidence>
<evidence type="ECO:0000256" key="6">
    <source>
        <dbReference type="ARBA" id="ARBA00022989"/>
    </source>
</evidence>
<keyword evidence="19" id="KW-1185">Reference proteome</keyword>
<feature type="transmembrane region" description="Helical" evidence="15">
    <location>
        <begin position="295"/>
        <end position="314"/>
    </location>
</feature>
<evidence type="ECO:0000256" key="14">
    <source>
        <dbReference type="PIRSR" id="PIRSR603915-2"/>
    </source>
</evidence>
<dbReference type="KEGG" id="tad:TRIADDRAFT_28988"/>
<reference evidence="18 19" key="1">
    <citation type="journal article" date="2008" name="Nature">
        <title>The Trichoplax genome and the nature of placozoans.</title>
        <authorList>
            <person name="Srivastava M."/>
            <person name="Begovic E."/>
            <person name="Chapman J."/>
            <person name="Putnam N.H."/>
            <person name="Hellsten U."/>
            <person name="Kawashima T."/>
            <person name="Kuo A."/>
            <person name="Mitros T."/>
            <person name="Salamov A."/>
            <person name="Carpenter M.L."/>
            <person name="Signorovitch A.Y."/>
            <person name="Moreno M.A."/>
            <person name="Kamm K."/>
            <person name="Grimwood J."/>
            <person name="Schmutz J."/>
            <person name="Shapiro H."/>
            <person name="Grigoriev I.V."/>
            <person name="Buss L.W."/>
            <person name="Schierwater B."/>
            <person name="Dellaporta S.L."/>
            <person name="Rokhsar D.S."/>
        </authorList>
    </citation>
    <scope>NUCLEOTIDE SEQUENCE [LARGE SCALE GENOMIC DNA]</scope>
    <source>
        <strain evidence="18 19">Grell-BS-1999</strain>
    </source>
</reference>
<dbReference type="OrthoDB" id="444119at2759"/>
<comment type="similarity">
    <text evidence="2">Belongs to the polycystin family.</text>
</comment>
<evidence type="ECO:0000256" key="2">
    <source>
        <dbReference type="ARBA" id="ARBA00007200"/>
    </source>
</evidence>
<evidence type="ECO:0000256" key="3">
    <source>
        <dbReference type="ARBA" id="ARBA00022448"/>
    </source>
</evidence>
<keyword evidence="13" id="KW-0407">Ion channel</keyword>
<dbReference type="PANTHER" id="PTHR10877:SF183">
    <property type="entry name" value="AT14535P-RELATED"/>
    <property type="match status" value="1"/>
</dbReference>
<keyword evidence="7" id="KW-0175">Coiled coil</keyword>
<evidence type="ECO:0000256" key="1">
    <source>
        <dbReference type="ARBA" id="ARBA00004272"/>
    </source>
</evidence>
<dbReference type="GO" id="GO:0016020">
    <property type="term" value="C:membrane"/>
    <property type="evidence" value="ECO:0000318"/>
    <property type="project" value="GO_Central"/>
</dbReference>
<evidence type="ECO:0000256" key="15">
    <source>
        <dbReference type="SAM" id="Phobius"/>
    </source>
</evidence>
<organism evidence="18 19">
    <name type="scientific">Trichoplax adhaerens</name>
    <name type="common">Trichoplax reptans</name>
    <dbReference type="NCBI Taxonomy" id="10228"/>
    <lineage>
        <taxon>Eukaryota</taxon>
        <taxon>Metazoa</taxon>
        <taxon>Placozoa</taxon>
        <taxon>Uniplacotomia</taxon>
        <taxon>Trichoplacea</taxon>
        <taxon>Trichoplacidae</taxon>
        <taxon>Trichoplax</taxon>
    </lineage>
</organism>
<dbReference type="FunFam" id="1.10.287.70:FF:000055">
    <property type="entry name" value="Polycystic kidney disease 2-like 1"/>
    <property type="match status" value="1"/>
</dbReference>
<dbReference type="Gene3D" id="1.20.120.350">
    <property type="entry name" value="Voltage-gated potassium channels. Chain C"/>
    <property type="match status" value="1"/>
</dbReference>
<evidence type="ECO:0000256" key="5">
    <source>
        <dbReference type="ARBA" id="ARBA00022692"/>
    </source>
</evidence>
<dbReference type="EMBL" id="DS985250">
    <property type="protein sequence ID" value="EDV22240.1"/>
    <property type="molecule type" value="Genomic_DNA"/>
</dbReference>
<feature type="transmembrane region" description="Helical" evidence="15">
    <location>
        <begin position="207"/>
        <end position="224"/>
    </location>
</feature>
<proteinExistence type="inferred from homology"/>
<feature type="transmembrane region" description="Helical" evidence="15">
    <location>
        <begin position="334"/>
        <end position="356"/>
    </location>
</feature>
<dbReference type="InterPro" id="IPR051223">
    <property type="entry name" value="Polycystin"/>
</dbReference>
<sequence>LKFNDISNMNEFWQFMEGPFLRGLYWEDWYNAQNLTNQQKGFVYYENKILGLPQLRQLRVRNDSCRVPDDFINSIHNCFAEYSESNEDHEPFGLKLGSAWNYQSSQQLDGMTTWGKLGYFYSGGGFVQLLNRTRDQGKQAIDMLKNNLWTDRATRAVFIDFTVYNTNVNLFCIVRLMIEFPATGGLIASSNVRTVKLLRYVTPYDQFVMVCEVIFCVFIFYYVIEEIIEIKVMKWKYLKNIWNYLDIVIIILSATTIAFNVYRTLTVQNNLEQLLRYPNQYPAKFEFLAHWQSQFNYIIAVVVFFSWMKIFKYISFNRTMTQLTSTLGRCTKDILGFAIMFFIIFFAYAQLAYLAFGNQVRDFSTFHDCIYTLFRIILGDFNFSEIERSNRVLGPIFFISYVFFVFFVLLNMFLAIINDTYTEVKTEIMEKDARYEIADYIKKVTRIIL</sequence>
<feature type="transmembrane region" description="Helical" evidence="15">
    <location>
        <begin position="392"/>
        <end position="417"/>
    </location>
</feature>
<feature type="domain" description="Polycystin" evidence="17">
    <location>
        <begin position="3"/>
        <end position="198"/>
    </location>
</feature>
<dbReference type="RefSeq" id="XP_002115395.1">
    <property type="nucleotide sequence ID" value="XM_002115359.1"/>
</dbReference>
<evidence type="ECO:0000256" key="11">
    <source>
        <dbReference type="ARBA" id="ARBA00023180"/>
    </source>
</evidence>
<dbReference type="SUPFAM" id="SSF81324">
    <property type="entry name" value="Voltage-gated potassium channels"/>
    <property type="match status" value="1"/>
</dbReference>
<dbReference type="PANTHER" id="PTHR10877">
    <property type="entry name" value="POLYCYSTIN FAMILY MEMBER"/>
    <property type="match status" value="1"/>
</dbReference>
<evidence type="ECO:0000256" key="9">
    <source>
        <dbReference type="ARBA" id="ARBA00023136"/>
    </source>
</evidence>
<evidence type="ECO:0000256" key="12">
    <source>
        <dbReference type="ARBA" id="ARBA00023273"/>
    </source>
</evidence>
<dbReference type="InParanoid" id="B3S5C8"/>
<dbReference type="CTD" id="6756608"/>
<feature type="domain" description="Polycystin cation channel PKD1/PKD2" evidence="16">
    <location>
        <begin position="199"/>
        <end position="424"/>
    </location>
</feature>
<dbReference type="STRING" id="10228.B3S5C8"/>
<dbReference type="GeneID" id="6756608"/>
<keyword evidence="5 15" id="KW-0812">Transmembrane</keyword>
<evidence type="ECO:0000256" key="13">
    <source>
        <dbReference type="ARBA" id="ARBA00023303"/>
    </source>
</evidence>
<comment type="subcellular location">
    <subcellularLocation>
        <location evidence="1">Cell projection</location>
        <location evidence="1">Cilium membrane</location>
        <topology evidence="1">Multi-pass membrane protein</topology>
    </subcellularLocation>
</comment>
<feature type="transmembrane region" description="Helical" evidence="15">
    <location>
        <begin position="244"/>
        <end position="262"/>
    </location>
</feature>
<name>B3S5C8_TRIAD</name>
<dbReference type="InterPro" id="IPR046791">
    <property type="entry name" value="Polycystin_dom"/>
</dbReference>
<keyword evidence="4" id="KW-1003">Cell membrane</keyword>
<dbReference type="GO" id="GO:0060170">
    <property type="term" value="C:ciliary membrane"/>
    <property type="evidence" value="ECO:0007669"/>
    <property type="project" value="UniProtKB-SubCell"/>
</dbReference>
<dbReference type="FunFam" id="1.20.120.350:FF:000163">
    <property type="match status" value="1"/>
</dbReference>
<feature type="non-terminal residue" evidence="18">
    <location>
        <position position="1"/>
    </location>
</feature>
<keyword evidence="8" id="KW-0406">Ion transport</keyword>
<keyword evidence="9 15" id="KW-0472">Membrane</keyword>
<dbReference type="OMA" id="MVDFWKF"/>
<keyword evidence="3" id="KW-0813">Transport</keyword>
<dbReference type="PhylomeDB" id="B3S5C8"/>
<feature type="disulfide bond" evidence="14">
    <location>
        <begin position="65"/>
        <end position="78"/>
    </location>
</feature>
<accession>B3S5C8</accession>